<feature type="domain" description="GGDEF" evidence="6">
    <location>
        <begin position="542"/>
        <end position="675"/>
    </location>
</feature>
<dbReference type="Gene3D" id="3.30.70.270">
    <property type="match status" value="1"/>
</dbReference>
<dbReference type="PROSITE" id="PS50883">
    <property type="entry name" value="EAL"/>
    <property type="match status" value="1"/>
</dbReference>
<dbReference type="NCBIfam" id="TIGR00229">
    <property type="entry name" value="sensory_box"/>
    <property type="match status" value="1"/>
</dbReference>
<proteinExistence type="predicted"/>
<dbReference type="SMART" id="SM00091">
    <property type="entry name" value="PAS"/>
    <property type="match status" value="1"/>
</dbReference>
<dbReference type="Gene3D" id="3.30.450.20">
    <property type="entry name" value="PAS domain"/>
    <property type="match status" value="2"/>
</dbReference>
<evidence type="ECO:0000259" key="5">
    <source>
        <dbReference type="PROSITE" id="PS50885"/>
    </source>
</evidence>
<dbReference type="SUPFAM" id="SSF141868">
    <property type="entry name" value="EAL domain-like"/>
    <property type="match status" value="1"/>
</dbReference>
<dbReference type="PROSITE" id="PS50112">
    <property type="entry name" value="PAS"/>
    <property type="match status" value="1"/>
</dbReference>
<dbReference type="InterPro" id="IPR035965">
    <property type="entry name" value="PAS-like_dom_sf"/>
</dbReference>
<dbReference type="CDD" id="cd01949">
    <property type="entry name" value="GGDEF"/>
    <property type="match status" value="1"/>
</dbReference>
<keyword evidence="1" id="KW-1133">Transmembrane helix</keyword>
<evidence type="ECO:0000259" key="2">
    <source>
        <dbReference type="PROSITE" id="PS50112"/>
    </source>
</evidence>
<dbReference type="PROSITE" id="PS50113">
    <property type="entry name" value="PAC"/>
    <property type="match status" value="1"/>
</dbReference>
<keyword evidence="1" id="KW-0812">Transmembrane</keyword>
<keyword evidence="1" id="KW-0472">Membrane</keyword>
<dbReference type="InterPro" id="IPR052155">
    <property type="entry name" value="Biofilm_reg_signaling"/>
</dbReference>
<dbReference type="InterPro" id="IPR029787">
    <property type="entry name" value="Nucleotide_cyclase"/>
</dbReference>
<dbReference type="CDD" id="cd01948">
    <property type="entry name" value="EAL"/>
    <property type="match status" value="1"/>
</dbReference>
<dbReference type="PANTHER" id="PTHR44757:SF2">
    <property type="entry name" value="BIOFILM ARCHITECTURE MAINTENANCE PROTEIN MBAA"/>
    <property type="match status" value="1"/>
</dbReference>
<dbReference type="SMART" id="SM00304">
    <property type="entry name" value="HAMP"/>
    <property type="match status" value="1"/>
</dbReference>
<dbReference type="PROSITE" id="PS50885">
    <property type="entry name" value="HAMP"/>
    <property type="match status" value="1"/>
</dbReference>
<evidence type="ECO:0000259" key="4">
    <source>
        <dbReference type="PROSITE" id="PS50883"/>
    </source>
</evidence>
<feature type="domain" description="PAS" evidence="2">
    <location>
        <begin position="388"/>
        <end position="434"/>
    </location>
</feature>
<name>A0ABN6D263_9GAMM</name>
<dbReference type="InterPro" id="IPR003660">
    <property type="entry name" value="HAMP_dom"/>
</dbReference>
<dbReference type="InterPro" id="IPR000700">
    <property type="entry name" value="PAS-assoc_C"/>
</dbReference>
<dbReference type="NCBIfam" id="TIGR00254">
    <property type="entry name" value="GGDEF"/>
    <property type="match status" value="1"/>
</dbReference>
<dbReference type="InterPro" id="IPR035919">
    <property type="entry name" value="EAL_sf"/>
</dbReference>
<dbReference type="InterPro" id="IPR043128">
    <property type="entry name" value="Rev_trsase/Diguanyl_cyclase"/>
</dbReference>
<dbReference type="Gene3D" id="3.20.20.450">
    <property type="entry name" value="EAL domain"/>
    <property type="match status" value="1"/>
</dbReference>
<protein>
    <recommendedName>
        <fullName evidence="9">EAL domain-containing protein</fullName>
    </recommendedName>
</protein>
<dbReference type="SMART" id="SM00267">
    <property type="entry name" value="GGDEF"/>
    <property type="match status" value="1"/>
</dbReference>
<dbReference type="PROSITE" id="PS50887">
    <property type="entry name" value="GGDEF"/>
    <property type="match status" value="1"/>
</dbReference>
<dbReference type="Pfam" id="PF13426">
    <property type="entry name" value="PAS_9"/>
    <property type="match status" value="1"/>
</dbReference>
<evidence type="ECO:0000313" key="8">
    <source>
        <dbReference type="Proteomes" id="UP001054820"/>
    </source>
</evidence>
<evidence type="ECO:0000259" key="3">
    <source>
        <dbReference type="PROSITE" id="PS50113"/>
    </source>
</evidence>
<feature type="domain" description="EAL" evidence="4">
    <location>
        <begin position="684"/>
        <end position="939"/>
    </location>
</feature>
<feature type="transmembrane region" description="Helical" evidence="1">
    <location>
        <begin position="299"/>
        <end position="321"/>
    </location>
</feature>
<organism evidence="7 8">
    <name type="scientific">Thiomicrorhabdus immobilis</name>
    <dbReference type="NCBI Taxonomy" id="2791037"/>
    <lineage>
        <taxon>Bacteria</taxon>
        <taxon>Pseudomonadati</taxon>
        <taxon>Pseudomonadota</taxon>
        <taxon>Gammaproteobacteria</taxon>
        <taxon>Thiotrichales</taxon>
        <taxon>Piscirickettsiaceae</taxon>
        <taxon>Thiomicrorhabdus</taxon>
    </lineage>
</organism>
<dbReference type="InterPro" id="IPR001610">
    <property type="entry name" value="PAC"/>
</dbReference>
<keyword evidence="8" id="KW-1185">Reference proteome</keyword>
<dbReference type="Pfam" id="PF00990">
    <property type="entry name" value="GGDEF"/>
    <property type="match status" value="1"/>
</dbReference>
<dbReference type="CDD" id="cd00130">
    <property type="entry name" value="PAS"/>
    <property type="match status" value="1"/>
</dbReference>
<reference evidence="7" key="1">
    <citation type="journal article" date="2022" name="Arch. Microbiol.">
        <title>Thiomicrorhabdus immobilis sp. nov., a mesophilic sulfur-oxidizing bacterium isolated from sediment of a brackish lake in northern Japan.</title>
        <authorList>
            <person name="Kojima H."/>
            <person name="Mochizuki J."/>
            <person name="Kanda M."/>
            <person name="Watanabe T."/>
            <person name="Fukui M."/>
        </authorList>
    </citation>
    <scope>NUCLEOTIDE SEQUENCE</scope>
    <source>
        <strain evidence="7">Am19</strain>
    </source>
</reference>
<evidence type="ECO:0000313" key="7">
    <source>
        <dbReference type="EMBL" id="BCN94212.1"/>
    </source>
</evidence>
<dbReference type="CDD" id="cd12914">
    <property type="entry name" value="PDC1_DGC_like"/>
    <property type="match status" value="1"/>
</dbReference>
<dbReference type="Pfam" id="PF00563">
    <property type="entry name" value="EAL"/>
    <property type="match status" value="1"/>
</dbReference>
<dbReference type="EMBL" id="AP024202">
    <property type="protein sequence ID" value="BCN94212.1"/>
    <property type="molecule type" value="Genomic_DNA"/>
</dbReference>
<feature type="domain" description="PAC" evidence="3">
    <location>
        <begin position="461"/>
        <end position="513"/>
    </location>
</feature>
<feature type="domain" description="HAMP" evidence="5">
    <location>
        <begin position="326"/>
        <end position="380"/>
    </location>
</feature>
<evidence type="ECO:0000256" key="1">
    <source>
        <dbReference type="SAM" id="Phobius"/>
    </source>
</evidence>
<dbReference type="InterPro" id="IPR001633">
    <property type="entry name" value="EAL_dom"/>
</dbReference>
<evidence type="ECO:0000259" key="6">
    <source>
        <dbReference type="PROSITE" id="PS50887"/>
    </source>
</evidence>
<evidence type="ECO:0008006" key="9">
    <source>
        <dbReference type="Google" id="ProtNLM"/>
    </source>
</evidence>
<dbReference type="SUPFAM" id="SSF55073">
    <property type="entry name" value="Nucleotide cyclase"/>
    <property type="match status" value="1"/>
</dbReference>
<gene>
    <name evidence="7" type="ORF">THMIRHAM_19970</name>
</gene>
<dbReference type="Gene3D" id="6.10.340.10">
    <property type="match status" value="1"/>
</dbReference>
<accession>A0ABN6D263</accession>
<dbReference type="SMART" id="SM00052">
    <property type="entry name" value="EAL"/>
    <property type="match status" value="1"/>
</dbReference>
<dbReference type="CDD" id="cd06225">
    <property type="entry name" value="HAMP"/>
    <property type="match status" value="1"/>
</dbReference>
<sequence length="948" mass="107428">MYKLKLSGLMHTMRGKLTIYLMLSVLFVTTVIAGISSMRISHMVTENRGVMLGELANHMANQLNKDMQSRGNEVQMLTQLSDIKSPFTTNQEKLAIFEQLRKSYPYYAWIGMTDASGNILVGTDGLLVGKNVSKRSWFIHGSKGLHMGSVHDAFLLANIMPKPKWDDLPLRLVDVSAPILDENGQLLGVICGHLGWDWAFEMREELLRSDTLKNVDILVTKSDGSLLMGTAELPSASINLSSLNSFQNALQRQQGLAEERWANGVEYLSAARYLTTPENEMLQWGVVARESVRSVITPAYSILVNSIVILVLMMLLLWLLVWKIVSRSTRALEDLTKVADRIRHGDEKADISPYATNDSEVGMLSSSIGQLVDSLQQEVRAKTELANELQLMARIYEESPQGVMITDSQKNILSVNDAFTTVTGYEREDVLGKSPSLLNSNRHSSEFYRGMWSCILNEGRWQGEIWNRNKSGEVYPEWLVVSTLKNKQNEVTHYIGIFSDISEKIENEKQLEFLANHDVLTQLPNRRLLQDYINQALDSNETQAGLIFLDLDFFKAINDSLGHIVGDELLRQVAEALNNQFKSPNLVARFGGDEFVIFMPQVQTKNELESAVQQVAELFQAPYLVGDYTLQIGATMGVSVYPVDGSDAQSLIQAADTAMYDVKKNHLNSYQFYNDSMRQAAIKKLYFENDLKNALINQELFLVYQPQIDLKTQNLVGFETLLRWTHPQRGVVSPSEFVPVLEKMGLIEEVGLWVVREALNQFTTWSAAYQLEGVSISINLSAIQLRSPKFIEDIEAIIQSSQVDSQSIVFEVTESMMVEDNFRNNKVFESIQNMGCRLSLDDYGTGYSNLYYLDRLNLSELKIDRQFILNIDVNESDRLIVHHTIQMAQSLGLHVVIEGIETQVQLEKLAEYSNLIIQGYYFDKPLNQAELMQRLEARKRIQHWPQKS</sequence>
<dbReference type="SUPFAM" id="SSF55785">
    <property type="entry name" value="PYP-like sensor domain (PAS domain)"/>
    <property type="match status" value="1"/>
</dbReference>
<dbReference type="InterPro" id="IPR000014">
    <property type="entry name" value="PAS"/>
</dbReference>
<dbReference type="Proteomes" id="UP001054820">
    <property type="component" value="Chromosome"/>
</dbReference>
<dbReference type="InterPro" id="IPR000160">
    <property type="entry name" value="GGDEF_dom"/>
</dbReference>
<dbReference type="PANTHER" id="PTHR44757">
    <property type="entry name" value="DIGUANYLATE CYCLASE DGCP"/>
    <property type="match status" value="1"/>
</dbReference>
<dbReference type="SMART" id="SM00086">
    <property type="entry name" value="PAC"/>
    <property type="match status" value="1"/>
</dbReference>